<evidence type="ECO:0000259" key="2">
    <source>
        <dbReference type="PROSITE" id="PS51159"/>
    </source>
</evidence>
<proteinExistence type="predicted"/>
<dbReference type="InterPro" id="IPR038175">
    <property type="entry name" value="CBM21_dom_sf"/>
</dbReference>
<reference evidence="3" key="4">
    <citation type="submission" date="2025-09" db="UniProtKB">
        <authorList>
            <consortium name="Ensembl"/>
        </authorList>
    </citation>
    <scope>IDENTIFICATION</scope>
    <source>
        <strain evidence="3">HNI</strain>
    </source>
</reference>
<reference evidence="3 4" key="2">
    <citation type="submission" date="2017-04" db="EMBL/GenBank/DDBJ databases">
        <title>CpG methylation of centromeres and impact of large insertions on vertebrate speciation.</title>
        <authorList>
            <person name="Ichikawa K."/>
            <person name="Yoshimura J."/>
            <person name="Morishita S."/>
        </authorList>
    </citation>
    <scope>NUCLEOTIDE SEQUENCE</scope>
    <source>
        <strain evidence="3 4">HNI</strain>
    </source>
</reference>
<sequence length="310" mass="34741">MVWLYDSCYSVKIVMTRCVSVCLVSGVFEARGMAGVAGGMGGSGGTITTIRLRDIYDPKTQHPKTPIRIRPPPPQHPSTLDSKPGLSRDTPTKTSMRRRAQSLPGGSVRRTELRGARVRFIDALGLDLEEIKVFRVQEHPLVPEHVIFRLLMNSERAFGKLPELNLPYFKACFPENMAAQPEFLPNLVSRKVCLEQLTCSDHGITGTIRVLNLAYEKEVKVLYSFTNWRTRTDTTACWVMRGHQGDFSISALDTDVFRFHLPVPPFILQPGAVLEFAVRYHVTGHNYWDNNNGSNYKLSTNPCMGCTTGP</sequence>
<evidence type="ECO:0000313" key="3">
    <source>
        <dbReference type="Ensembl" id="ENSORLP00020001972.1"/>
    </source>
</evidence>
<organism evidence="3 4">
    <name type="scientific">Oryzias latipes</name>
    <name type="common">Japanese rice fish</name>
    <name type="synonym">Japanese killifish</name>
    <dbReference type="NCBI Taxonomy" id="8090"/>
    <lineage>
        <taxon>Eukaryota</taxon>
        <taxon>Metazoa</taxon>
        <taxon>Chordata</taxon>
        <taxon>Craniata</taxon>
        <taxon>Vertebrata</taxon>
        <taxon>Euteleostomi</taxon>
        <taxon>Actinopterygii</taxon>
        <taxon>Neopterygii</taxon>
        <taxon>Teleostei</taxon>
        <taxon>Neoteleostei</taxon>
        <taxon>Acanthomorphata</taxon>
        <taxon>Ovalentaria</taxon>
        <taxon>Atherinomorphae</taxon>
        <taxon>Beloniformes</taxon>
        <taxon>Adrianichthyidae</taxon>
        <taxon>Oryziinae</taxon>
        <taxon>Oryzias</taxon>
    </lineage>
</organism>
<dbReference type="Ensembl" id="ENSORLT00020012120.1">
    <property type="protein sequence ID" value="ENSORLP00020001972.1"/>
    <property type="gene ID" value="ENSORLG00020002701.1"/>
</dbReference>
<name>A0A3P9K090_ORYLA</name>
<dbReference type="InterPro" id="IPR050782">
    <property type="entry name" value="PP1_regulatory_subunit_3"/>
</dbReference>
<dbReference type="AlphaFoldDB" id="A0A3P9K090"/>
<dbReference type="Proteomes" id="UP000265180">
    <property type="component" value="Chromosome 5"/>
</dbReference>
<dbReference type="InterPro" id="IPR005036">
    <property type="entry name" value="CBM21_dom"/>
</dbReference>
<reference key="1">
    <citation type="journal article" date="2007" name="Nature">
        <title>The medaka draft genome and insights into vertebrate genome evolution.</title>
        <authorList>
            <person name="Kasahara M."/>
            <person name="Naruse K."/>
            <person name="Sasaki S."/>
            <person name="Nakatani Y."/>
            <person name="Qu W."/>
            <person name="Ahsan B."/>
            <person name="Yamada T."/>
            <person name="Nagayasu Y."/>
            <person name="Doi K."/>
            <person name="Kasai Y."/>
            <person name="Jindo T."/>
            <person name="Kobayashi D."/>
            <person name="Shimada A."/>
            <person name="Toyoda A."/>
            <person name="Kuroki Y."/>
            <person name="Fujiyama A."/>
            <person name="Sasaki T."/>
            <person name="Shimizu A."/>
            <person name="Asakawa S."/>
            <person name="Shimizu N."/>
            <person name="Hashimoto S."/>
            <person name="Yang J."/>
            <person name="Lee Y."/>
            <person name="Matsushima K."/>
            <person name="Sugano S."/>
            <person name="Sakaizumi M."/>
            <person name="Narita T."/>
            <person name="Ohishi K."/>
            <person name="Haga S."/>
            <person name="Ohta F."/>
            <person name="Nomoto H."/>
            <person name="Nogata K."/>
            <person name="Morishita T."/>
            <person name="Endo T."/>
            <person name="Shin-I T."/>
            <person name="Takeda H."/>
            <person name="Morishita S."/>
            <person name="Kohara Y."/>
        </authorList>
    </citation>
    <scope>NUCLEOTIDE SEQUENCE [LARGE SCALE GENOMIC DNA]</scope>
    <source>
        <strain>Hd-rR</strain>
    </source>
</reference>
<accession>A0A3P9K090</accession>
<evidence type="ECO:0000313" key="4">
    <source>
        <dbReference type="Proteomes" id="UP000265180"/>
    </source>
</evidence>
<dbReference type="PANTHER" id="PTHR12307">
    <property type="entry name" value="PROTEIN PHOSPHATASE 1 REGULATORY SUBUNIT"/>
    <property type="match status" value="1"/>
</dbReference>
<dbReference type="PANTHER" id="PTHR12307:SF4">
    <property type="entry name" value="PROTEIN PHOSPHATASE 1 REGULATORY SUBUNIT 3D"/>
    <property type="match status" value="1"/>
</dbReference>
<protein>
    <submittedName>
        <fullName evidence="3">Protein phosphatase 1, regulatory subunit 3Db</fullName>
    </submittedName>
</protein>
<dbReference type="PROSITE" id="PS51159">
    <property type="entry name" value="CBM21"/>
    <property type="match status" value="1"/>
</dbReference>
<dbReference type="Pfam" id="PF03370">
    <property type="entry name" value="CBM_21"/>
    <property type="match status" value="1"/>
</dbReference>
<feature type="region of interest" description="Disordered" evidence="1">
    <location>
        <begin position="61"/>
        <end position="108"/>
    </location>
</feature>
<evidence type="ECO:0000256" key="1">
    <source>
        <dbReference type="SAM" id="MobiDB-lite"/>
    </source>
</evidence>
<dbReference type="Gene3D" id="2.60.40.2440">
    <property type="entry name" value="Carbohydrate binding type-21 domain"/>
    <property type="match status" value="1"/>
</dbReference>
<feature type="domain" description="CBM21" evidence="2">
    <location>
        <begin position="184"/>
        <end position="299"/>
    </location>
</feature>
<reference evidence="3" key="3">
    <citation type="submission" date="2025-08" db="UniProtKB">
        <authorList>
            <consortium name="Ensembl"/>
        </authorList>
    </citation>
    <scope>IDENTIFICATION</scope>
    <source>
        <strain evidence="3">HNI</strain>
    </source>
</reference>